<dbReference type="EMBL" id="PQFF01000022">
    <property type="protein sequence ID" value="RHZ88251.1"/>
    <property type="molecule type" value="Genomic_DNA"/>
</dbReference>
<keyword evidence="1" id="KW-0732">Signal</keyword>
<keyword evidence="3" id="KW-1185">Reference proteome</keyword>
<feature type="chain" id="PRO_5017295778" description="Cyanovirin-N domain-containing protein" evidence="1">
    <location>
        <begin position="23"/>
        <end position="182"/>
    </location>
</feature>
<feature type="signal peptide" evidence="1">
    <location>
        <begin position="1"/>
        <end position="22"/>
    </location>
</feature>
<evidence type="ECO:0008006" key="4">
    <source>
        <dbReference type="Google" id="ProtNLM"/>
    </source>
</evidence>
<comment type="caution">
    <text evidence="2">The sequence shown here is derived from an EMBL/GenBank/DDBJ whole genome shotgun (WGS) entry which is preliminary data.</text>
</comment>
<proteinExistence type="predicted"/>
<protein>
    <recommendedName>
        <fullName evidence="4">Cyanovirin-N domain-containing protein</fullName>
    </recommendedName>
</protein>
<evidence type="ECO:0000313" key="3">
    <source>
        <dbReference type="Proteomes" id="UP000266861"/>
    </source>
</evidence>
<gene>
    <name evidence="2" type="ORF">Glove_24g49</name>
</gene>
<evidence type="ECO:0000256" key="1">
    <source>
        <dbReference type="SAM" id="SignalP"/>
    </source>
</evidence>
<dbReference type="Proteomes" id="UP000266861">
    <property type="component" value="Unassembled WGS sequence"/>
</dbReference>
<evidence type="ECO:0000313" key="2">
    <source>
        <dbReference type="EMBL" id="RHZ88251.1"/>
    </source>
</evidence>
<accession>A0A397JJV7</accession>
<dbReference type="OrthoDB" id="2305685at2759"/>
<organism evidence="2 3">
    <name type="scientific">Diversispora epigaea</name>
    <dbReference type="NCBI Taxonomy" id="1348612"/>
    <lineage>
        <taxon>Eukaryota</taxon>
        <taxon>Fungi</taxon>
        <taxon>Fungi incertae sedis</taxon>
        <taxon>Mucoromycota</taxon>
        <taxon>Glomeromycotina</taxon>
        <taxon>Glomeromycetes</taxon>
        <taxon>Diversisporales</taxon>
        <taxon>Diversisporaceae</taxon>
        <taxon>Diversispora</taxon>
    </lineage>
</organism>
<name>A0A397JJV7_9GLOM</name>
<reference evidence="2 3" key="1">
    <citation type="submission" date="2018-08" db="EMBL/GenBank/DDBJ databases">
        <title>Genome and evolution of the arbuscular mycorrhizal fungus Diversispora epigaea (formerly Glomus versiforme) and its bacterial endosymbionts.</title>
        <authorList>
            <person name="Sun X."/>
            <person name="Fei Z."/>
            <person name="Harrison M."/>
        </authorList>
    </citation>
    <scope>NUCLEOTIDE SEQUENCE [LARGE SCALE GENOMIC DNA]</scope>
    <source>
        <strain evidence="2 3">IT104</strain>
    </source>
</reference>
<dbReference type="AlphaFoldDB" id="A0A397JJV7"/>
<sequence>MNAKFIFALKIVIVSMILSAVAKKRNCNYDENKKRSLELSERRDYLTNDTCPCTVATAVFLGTFVGEVVFAQDPCGSTLVTGLFSDGFDPENNWYGFLIVDACGNLLYNLTSALDIEFRKNGTFPFSARLDDLNLDCDSDGVLLAECDDSKHHKHYHKRATGANLEVQENGQNFASAPINAV</sequence>